<protein>
    <submittedName>
        <fullName evidence="6">N-chimaerin</fullName>
    </submittedName>
</protein>
<dbReference type="EMBL" id="LNIX01000040">
    <property type="protein sequence ID" value="OXA39174.1"/>
    <property type="molecule type" value="Genomic_DNA"/>
</dbReference>
<evidence type="ECO:0000256" key="1">
    <source>
        <dbReference type="ARBA" id="ARBA00022468"/>
    </source>
</evidence>
<evidence type="ECO:0000256" key="3">
    <source>
        <dbReference type="SAM" id="MobiDB-lite"/>
    </source>
</evidence>
<dbReference type="SUPFAM" id="SSF55550">
    <property type="entry name" value="SH2 domain"/>
    <property type="match status" value="1"/>
</dbReference>
<evidence type="ECO:0000259" key="4">
    <source>
        <dbReference type="PROSITE" id="PS50001"/>
    </source>
</evidence>
<dbReference type="Pfam" id="PF00017">
    <property type="entry name" value="SH2"/>
    <property type="match status" value="1"/>
</dbReference>
<dbReference type="Gene3D" id="1.10.555.10">
    <property type="entry name" value="Rho GTPase activation protein"/>
    <property type="match status" value="1"/>
</dbReference>
<dbReference type="PANTHER" id="PTHR46075:SF2">
    <property type="entry name" value="RHO GTPASE ACTIVATING PROTEIN AT 5A, ISOFORM A"/>
    <property type="match status" value="1"/>
</dbReference>
<feature type="domain" description="SH2" evidence="4">
    <location>
        <begin position="229"/>
        <end position="302"/>
    </location>
</feature>
<dbReference type="SUPFAM" id="SSF48350">
    <property type="entry name" value="GTPase activation domain, GAP"/>
    <property type="match status" value="1"/>
</dbReference>
<evidence type="ECO:0000259" key="5">
    <source>
        <dbReference type="PROSITE" id="PS50238"/>
    </source>
</evidence>
<dbReference type="Gene3D" id="3.30.505.10">
    <property type="entry name" value="SH2 domain"/>
    <property type="match status" value="1"/>
</dbReference>
<dbReference type="Pfam" id="PF00620">
    <property type="entry name" value="RhoGAP"/>
    <property type="match status" value="1"/>
</dbReference>
<dbReference type="SMART" id="SM00324">
    <property type="entry name" value="RhoGAP"/>
    <property type="match status" value="1"/>
</dbReference>
<evidence type="ECO:0000313" key="6">
    <source>
        <dbReference type="EMBL" id="OXA39174.1"/>
    </source>
</evidence>
<dbReference type="InterPro" id="IPR036860">
    <property type="entry name" value="SH2_dom_sf"/>
</dbReference>
<feature type="compositionally biased region" description="Polar residues" evidence="3">
    <location>
        <begin position="360"/>
        <end position="373"/>
    </location>
</feature>
<evidence type="ECO:0000313" key="7">
    <source>
        <dbReference type="Proteomes" id="UP000198287"/>
    </source>
</evidence>
<keyword evidence="7" id="KW-1185">Reference proteome</keyword>
<dbReference type="PANTHER" id="PTHR46075">
    <property type="entry name" value="CHIMERIN FAMILY MEMBER"/>
    <property type="match status" value="1"/>
</dbReference>
<sequence length="680" mass="76244">MTLVGLGLPMIPDNNARPTVCARSATTTPSRPPSTLAIRPHTYAIGKVPACFFELLKQIPIAIPVRCSDPTGIIRLSLHIPSSSEVDTPEGHDLDGDTDKDDTLEQRLLTNRRLLESRIKSLRLEIGDLSVAENLEKLCNHYFHLDKNNPNKERSDEFNRKLDMLLNEKCGGERKSCHEKWDASTSHEKIDPIRGHEPSKLVTFDLNAQKSDDDDDVKTSRHSSGFGLIFHGLLSKKETQNLLRIDGQYLIRHVLGEEAYILSFRCNGIIQNFRIFKDSEFYDLFYLEDRKASYASLDEMVNDGLRTLFLNFRAGSYVDTLTELAQINKHDSMISWLTSSSPTSLNSPDSRASIYIGSSRRPSVNPHPNQGQSQDEDGLPPIETTPPLGAEESELFTHFFLLGTRDLGKRSPCDLESCPSRSRACLLRGGANPPVGKETCVCRDCGLTLHEKCLEHLDESKFATCMPDLYKMPAIFGVDLTTVVKATMVTSMTEEDPVSIPEPTPPFVVTKCVQEIERIGVTSEGIYRISGSQDAVLKMQKLLERDRMSADLAAFTSNDIDSVCALLKLYLRLLPEPLISRDVFSKLMEDRQNNILTLTTMRQTLTLLPPAHKVTLRYLLAHWDRVVAQEDVNKMSSHNLSRVLVPSIVADTMTLTSIDMGAHIFDMLLTNCNTFDFWGQ</sequence>
<dbReference type="PROSITE" id="PS50001">
    <property type="entry name" value="SH2"/>
    <property type="match status" value="1"/>
</dbReference>
<feature type="domain" description="Rho-GAP" evidence="5">
    <location>
        <begin position="478"/>
        <end position="676"/>
    </location>
</feature>
<reference evidence="6 7" key="1">
    <citation type="submission" date="2015-12" db="EMBL/GenBank/DDBJ databases">
        <title>The genome of Folsomia candida.</title>
        <authorList>
            <person name="Faddeeva A."/>
            <person name="Derks M.F."/>
            <person name="Anvar Y."/>
            <person name="Smit S."/>
            <person name="Van Straalen N."/>
            <person name="Roelofs D."/>
        </authorList>
    </citation>
    <scope>NUCLEOTIDE SEQUENCE [LARGE SCALE GENOMIC DNA]</scope>
    <source>
        <strain evidence="6 7">VU population</strain>
        <tissue evidence="6">Whole body</tissue>
    </source>
</reference>
<dbReference type="GO" id="GO:0007165">
    <property type="term" value="P:signal transduction"/>
    <property type="evidence" value="ECO:0007669"/>
    <property type="project" value="InterPro"/>
</dbReference>
<dbReference type="Proteomes" id="UP000198287">
    <property type="component" value="Unassembled WGS sequence"/>
</dbReference>
<name>A0A226D2R5_FOLCA</name>
<proteinExistence type="predicted"/>
<dbReference type="PROSITE" id="PS50238">
    <property type="entry name" value="RHOGAP"/>
    <property type="match status" value="1"/>
</dbReference>
<keyword evidence="1" id="KW-0343">GTPase activation</keyword>
<dbReference type="InterPro" id="IPR051854">
    <property type="entry name" value="Rho-type_GAP"/>
</dbReference>
<feature type="compositionally biased region" description="Low complexity" evidence="3">
    <location>
        <begin position="339"/>
        <end position="350"/>
    </location>
</feature>
<dbReference type="AlphaFoldDB" id="A0A226D2R5"/>
<dbReference type="OrthoDB" id="3196451at2759"/>
<gene>
    <name evidence="6" type="ORF">Fcan01_26031</name>
</gene>
<dbReference type="GO" id="GO:0005096">
    <property type="term" value="F:GTPase activator activity"/>
    <property type="evidence" value="ECO:0007669"/>
    <property type="project" value="UniProtKB-KW"/>
</dbReference>
<dbReference type="InterPro" id="IPR000980">
    <property type="entry name" value="SH2"/>
</dbReference>
<dbReference type="InterPro" id="IPR000198">
    <property type="entry name" value="RhoGAP_dom"/>
</dbReference>
<dbReference type="InterPro" id="IPR008936">
    <property type="entry name" value="Rho_GTPase_activation_prot"/>
</dbReference>
<keyword evidence="2" id="KW-0727">SH2 domain</keyword>
<feature type="region of interest" description="Disordered" evidence="3">
    <location>
        <begin position="339"/>
        <end position="387"/>
    </location>
</feature>
<dbReference type="SMART" id="SM00252">
    <property type="entry name" value="SH2"/>
    <property type="match status" value="1"/>
</dbReference>
<accession>A0A226D2R5</accession>
<evidence type="ECO:0000256" key="2">
    <source>
        <dbReference type="PROSITE-ProRule" id="PRU00191"/>
    </source>
</evidence>
<dbReference type="STRING" id="158441.A0A226D2R5"/>
<organism evidence="6 7">
    <name type="scientific">Folsomia candida</name>
    <name type="common">Springtail</name>
    <dbReference type="NCBI Taxonomy" id="158441"/>
    <lineage>
        <taxon>Eukaryota</taxon>
        <taxon>Metazoa</taxon>
        <taxon>Ecdysozoa</taxon>
        <taxon>Arthropoda</taxon>
        <taxon>Hexapoda</taxon>
        <taxon>Collembola</taxon>
        <taxon>Entomobryomorpha</taxon>
        <taxon>Isotomoidea</taxon>
        <taxon>Isotomidae</taxon>
        <taxon>Proisotominae</taxon>
        <taxon>Folsomia</taxon>
    </lineage>
</organism>
<comment type="caution">
    <text evidence="6">The sequence shown here is derived from an EMBL/GenBank/DDBJ whole genome shotgun (WGS) entry which is preliminary data.</text>
</comment>